<dbReference type="Proteomes" id="UP000654108">
    <property type="component" value="Unassembled WGS sequence"/>
</dbReference>
<organism evidence="1 2">
    <name type="scientific">Devosia oryzisoli</name>
    <dbReference type="NCBI Taxonomy" id="2774138"/>
    <lineage>
        <taxon>Bacteria</taxon>
        <taxon>Pseudomonadati</taxon>
        <taxon>Pseudomonadota</taxon>
        <taxon>Alphaproteobacteria</taxon>
        <taxon>Hyphomicrobiales</taxon>
        <taxon>Devosiaceae</taxon>
        <taxon>Devosia</taxon>
    </lineage>
</organism>
<dbReference type="EMBL" id="JACYFU010000001">
    <property type="protein sequence ID" value="MBD8064161.1"/>
    <property type="molecule type" value="Genomic_DNA"/>
</dbReference>
<protein>
    <submittedName>
        <fullName evidence="1">Uncharacterized protein</fullName>
    </submittedName>
</protein>
<dbReference type="RefSeq" id="WP_191772274.1">
    <property type="nucleotide sequence ID" value="NZ_JACYFU010000001.1"/>
</dbReference>
<name>A0A927FU69_9HYPH</name>
<evidence type="ECO:0000313" key="1">
    <source>
        <dbReference type="EMBL" id="MBD8064161.1"/>
    </source>
</evidence>
<dbReference type="AlphaFoldDB" id="A0A927FU69"/>
<accession>A0A927FU69</accession>
<comment type="caution">
    <text evidence="1">The sequence shown here is derived from an EMBL/GenBank/DDBJ whole genome shotgun (WGS) entry which is preliminary data.</text>
</comment>
<sequence length="49" mass="5921">MKRETFEHFQGLPDAPLAMPKQSLERQSVLFDFFRSVFLPWPREKRLRG</sequence>
<evidence type="ECO:0000313" key="2">
    <source>
        <dbReference type="Proteomes" id="UP000654108"/>
    </source>
</evidence>
<proteinExistence type="predicted"/>
<reference evidence="1" key="1">
    <citation type="submission" date="2020-09" db="EMBL/GenBank/DDBJ databases">
        <title>Genome seq and assembly of Devosia sp.</title>
        <authorList>
            <person name="Chhetri G."/>
        </authorList>
    </citation>
    <scope>NUCLEOTIDE SEQUENCE</scope>
    <source>
        <strain evidence="1">PTR5</strain>
    </source>
</reference>
<keyword evidence="2" id="KW-1185">Reference proteome</keyword>
<gene>
    <name evidence="1" type="ORF">IC608_01550</name>
</gene>